<dbReference type="InterPro" id="IPR051532">
    <property type="entry name" value="Ester_Hydrolysis_Enzymes"/>
</dbReference>
<dbReference type="CDD" id="cd04506">
    <property type="entry name" value="SGNH_hydrolase_YpmR_like"/>
    <property type="match status" value="1"/>
</dbReference>
<accession>A0A2N0Z3G6</accession>
<keyword evidence="4" id="KW-1185">Reference proteome</keyword>
<dbReference type="InterPro" id="IPR013830">
    <property type="entry name" value="SGNH_hydro"/>
</dbReference>
<evidence type="ECO:0000313" key="4">
    <source>
        <dbReference type="Proteomes" id="UP000233375"/>
    </source>
</evidence>
<evidence type="ECO:0000259" key="2">
    <source>
        <dbReference type="Pfam" id="PF13472"/>
    </source>
</evidence>
<dbReference type="Proteomes" id="UP000233375">
    <property type="component" value="Unassembled WGS sequence"/>
</dbReference>
<feature type="signal peptide" evidence="1">
    <location>
        <begin position="1"/>
        <end position="23"/>
    </location>
</feature>
<dbReference type="InterPro" id="IPR036514">
    <property type="entry name" value="SGNH_hydro_sf"/>
</dbReference>
<keyword evidence="1" id="KW-0732">Signal</keyword>
<gene>
    <name evidence="3" type="ORF">CWS01_08110</name>
</gene>
<comment type="caution">
    <text evidence="3">The sequence shown here is derived from an EMBL/GenBank/DDBJ whole genome shotgun (WGS) entry which is preliminary data.</text>
</comment>
<proteinExistence type="predicted"/>
<dbReference type="SUPFAM" id="SSF52266">
    <property type="entry name" value="SGNH hydrolase"/>
    <property type="match status" value="1"/>
</dbReference>
<dbReference type="PANTHER" id="PTHR30383:SF27">
    <property type="entry name" value="SPORE GERMINATION LIPASE LIPC"/>
    <property type="match status" value="1"/>
</dbReference>
<dbReference type="Gene3D" id="3.40.50.1110">
    <property type="entry name" value="SGNH hydrolase"/>
    <property type="match status" value="1"/>
</dbReference>
<dbReference type="GO" id="GO:0004622">
    <property type="term" value="F:phosphatidylcholine lysophospholipase activity"/>
    <property type="evidence" value="ECO:0007669"/>
    <property type="project" value="TreeGrafter"/>
</dbReference>
<evidence type="ECO:0000313" key="3">
    <source>
        <dbReference type="EMBL" id="PKG24026.1"/>
    </source>
</evidence>
<dbReference type="Pfam" id="PF13472">
    <property type="entry name" value="Lipase_GDSL_2"/>
    <property type="match status" value="1"/>
</dbReference>
<dbReference type="AlphaFoldDB" id="A0A2N0Z3G6"/>
<feature type="chain" id="PRO_5014864584" evidence="1">
    <location>
        <begin position="24"/>
        <end position="271"/>
    </location>
</feature>
<evidence type="ECO:0000256" key="1">
    <source>
        <dbReference type="SAM" id="SignalP"/>
    </source>
</evidence>
<dbReference type="RefSeq" id="WP_101176689.1">
    <property type="nucleotide sequence ID" value="NZ_PISE01000016.1"/>
</dbReference>
<sequence>MKKPFTFLSICIALFLLTSCTQTTGLQYNSIKETTVSAKEKLPETFRFYDMHIVSAGDSLTQGVGDSTNRGGYIPYLKDLLESEKGIGKATFENYGVRGNKTDQLLKKLQTDKVKKSISKSDMVILTIGGNDIMKVVRENLSDLQLKDFTKQMKLYETNLHQILTLIRKENPDAMIVLVGVYNPFTKWFSNIDEMNELVTEWNTTGENILTLFDNTYFVKIDDLFLSTKVNLFYKDYFHPNDKGYELIAEKIYEKMEKDALPAFLANVSED</sequence>
<organism evidence="3 4">
    <name type="scientific">Niallia nealsonii</name>
    <dbReference type="NCBI Taxonomy" id="115979"/>
    <lineage>
        <taxon>Bacteria</taxon>
        <taxon>Bacillati</taxon>
        <taxon>Bacillota</taxon>
        <taxon>Bacilli</taxon>
        <taxon>Bacillales</taxon>
        <taxon>Bacillaceae</taxon>
        <taxon>Niallia</taxon>
    </lineage>
</organism>
<dbReference type="PROSITE" id="PS51257">
    <property type="entry name" value="PROKAR_LIPOPROTEIN"/>
    <property type="match status" value="1"/>
</dbReference>
<feature type="domain" description="SGNH hydrolase-type esterase" evidence="2">
    <location>
        <begin position="57"/>
        <end position="247"/>
    </location>
</feature>
<protein>
    <submittedName>
        <fullName evidence="3">GDSL family lipase</fullName>
    </submittedName>
</protein>
<dbReference type="EMBL" id="PISE01000016">
    <property type="protein sequence ID" value="PKG24026.1"/>
    <property type="molecule type" value="Genomic_DNA"/>
</dbReference>
<reference evidence="3 4" key="1">
    <citation type="journal article" date="2003" name="Int. J. Syst. Evol. Microbiol.">
        <title>Bacillus nealsonii sp. nov., isolated from a spacecraft-assembly facility, whose spores are gamma-radiation resistant.</title>
        <authorList>
            <person name="Venkateswaran K."/>
            <person name="Kempf M."/>
            <person name="Chen F."/>
            <person name="Satomi M."/>
            <person name="Nicholson W."/>
            <person name="Kern R."/>
        </authorList>
    </citation>
    <scope>NUCLEOTIDE SEQUENCE [LARGE SCALE GENOMIC DNA]</scope>
    <source>
        <strain evidence="3 4">FO-92</strain>
    </source>
</reference>
<dbReference type="OrthoDB" id="252349at2"/>
<dbReference type="PANTHER" id="PTHR30383">
    <property type="entry name" value="THIOESTERASE 1/PROTEASE 1/LYSOPHOSPHOLIPASE L1"/>
    <property type="match status" value="1"/>
</dbReference>
<name>A0A2N0Z3G6_9BACI</name>